<dbReference type="SUPFAM" id="SSF53659">
    <property type="entry name" value="Isocitrate/Isopropylmalate dehydrogenase-like"/>
    <property type="match status" value="1"/>
</dbReference>
<dbReference type="EC" id="1.1.1.40" evidence="13"/>
<dbReference type="PROSITE" id="PS00331">
    <property type="entry name" value="MALIC_ENZYMES"/>
    <property type="match status" value="1"/>
</dbReference>
<feature type="active site" description="Proton acceptor" evidence="8">
    <location>
        <position position="97"/>
    </location>
</feature>
<evidence type="ECO:0000256" key="3">
    <source>
        <dbReference type="ARBA" id="ARBA00007686"/>
    </source>
</evidence>
<feature type="binding site" evidence="10">
    <location>
        <position position="290"/>
    </location>
    <ligand>
        <name>a divalent metal cation</name>
        <dbReference type="ChEBI" id="CHEBI:60240"/>
    </ligand>
</feature>
<dbReference type="Gene3D" id="3.40.50.10750">
    <property type="entry name" value="Isocitrate/Isopropylmalate dehydrogenase-like"/>
    <property type="match status" value="1"/>
</dbReference>
<dbReference type="PIRSF" id="PIRSF036684">
    <property type="entry name" value="ME_PTA"/>
    <property type="match status" value="1"/>
</dbReference>
<evidence type="ECO:0000256" key="6">
    <source>
        <dbReference type="ARBA" id="ARBA00023002"/>
    </source>
</evidence>
<comment type="similarity">
    <text evidence="4">In the C-terminal section; belongs to the phosphate acetyltransferase and butyryltransferase family.</text>
</comment>
<keyword evidence="14" id="KW-1185">Reference proteome</keyword>
<dbReference type="STRING" id="768670.Calni_1022"/>
<dbReference type="InterPro" id="IPR012301">
    <property type="entry name" value="Malic_N_dom"/>
</dbReference>
<dbReference type="GO" id="GO:0004473">
    <property type="term" value="F:malate dehydrogenase (decarboxylating) (NADP+) activity"/>
    <property type="evidence" value="ECO:0007669"/>
    <property type="project" value="UniProtKB-EC"/>
</dbReference>
<name>E4TI03_CALNY</name>
<dbReference type="FunFam" id="3.40.50.10380:FF:000003">
    <property type="entry name" value="NADP-dependent malic enzyme"/>
    <property type="match status" value="1"/>
</dbReference>
<dbReference type="OrthoDB" id="9805787at2"/>
<dbReference type="SUPFAM" id="SSF51735">
    <property type="entry name" value="NAD(P)-binding Rossmann-fold domains"/>
    <property type="match status" value="1"/>
</dbReference>
<dbReference type="KEGG" id="cni:Calni_1022"/>
<evidence type="ECO:0000256" key="5">
    <source>
        <dbReference type="ARBA" id="ARBA00022723"/>
    </source>
</evidence>
<dbReference type="PANTHER" id="PTHR43237">
    <property type="entry name" value="NADP-DEPENDENT MALIC ENZYME"/>
    <property type="match status" value="1"/>
</dbReference>
<evidence type="ECO:0000256" key="9">
    <source>
        <dbReference type="PIRSR" id="PIRSR036684-2"/>
    </source>
</evidence>
<dbReference type="InterPro" id="IPR002505">
    <property type="entry name" value="PTA_PTB"/>
</dbReference>
<reference key="1">
    <citation type="submission" date="2010-11" db="EMBL/GenBank/DDBJ databases">
        <title>The complete genome of chromosome of Calditerrivibrio nitroreducens DSM 19672.</title>
        <authorList>
            <consortium name="US DOE Joint Genome Institute (JGI-PGF)"/>
            <person name="Lucas S."/>
            <person name="Copeland A."/>
            <person name="Lapidus A."/>
            <person name="Bruce D."/>
            <person name="Goodwin L."/>
            <person name="Pitluck S."/>
            <person name="Kyrpides N."/>
            <person name="Mavromatis K."/>
            <person name="Ivanova N."/>
            <person name="Mikhailova N."/>
            <person name="Zeytun A."/>
            <person name="Brettin T."/>
            <person name="Detter J.C."/>
            <person name="Tapia R."/>
            <person name="Han C."/>
            <person name="Land M."/>
            <person name="Hauser L."/>
            <person name="Markowitz V."/>
            <person name="Cheng J.-F."/>
            <person name="Hugenholtz P."/>
            <person name="Woyke T."/>
            <person name="Wu D."/>
            <person name="Spring S."/>
            <person name="Schroeder M."/>
            <person name="Brambilla E."/>
            <person name="Klenk H.-P."/>
            <person name="Eisen J.A."/>
        </authorList>
    </citation>
    <scope>NUCLEOTIDE SEQUENCE [LARGE SCALE GENOMIC DNA]</scope>
    <source>
        <strain>DSM 19672</strain>
    </source>
</reference>
<dbReference type="Gene3D" id="3.40.50.10380">
    <property type="entry name" value="Malic enzyme, N-terminal domain"/>
    <property type="match status" value="1"/>
</dbReference>
<dbReference type="GO" id="GO:0051287">
    <property type="term" value="F:NAD binding"/>
    <property type="evidence" value="ECO:0007669"/>
    <property type="project" value="InterPro"/>
</dbReference>
<dbReference type="GO" id="GO:0046872">
    <property type="term" value="F:metal ion binding"/>
    <property type="evidence" value="ECO:0007669"/>
    <property type="project" value="UniProtKB-KW"/>
</dbReference>
<dbReference type="Gene3D" id="3.40.50.10950">
    <property type="match status" value="1"/>
</dbReference>
<dbReference type="InterPro" id="IPR037062">
    <property type="entry name" value="Malic_N_dom_sf"/>
</dbReference>
<evidence type="ECO:0000313" key="13">
    <source>
        <dbReference type="EMBL" id="ADR18933.1"/>
    </source>
</evidence>
<comment type="cofactor">
    <cofactor evidence="2">
        <name>Mg(2+)</name>
        <dbReference type="ChEBI" id="CHEBI:18420"/>
    </cofactor>
</comment>
<evidence type="ECO:0000259" key="12">
    <source>
        <dbReference type="SMART" id="SM01274"/>
    </source>
</evidence>
<evidence type="ECO:0000256" key="4">
    <source>
        <dbReference type="ARBA" id="ARBA00008756"/>
    </source>
</evidence>
<feature type="domain" description="Malic enzyme N-terminal" evidence="12">
    <location>
        <begin position="21"/>
        <end position="154"/>
    </location>
</feature>
<dbReference type="RefSeq" id="WP_013451146.1">
    <property type="nucleotide sequence ID" value="NC_014758.1"/>
</dbReference>
<evidence type="ECO:0000256" key="1">
    <source>
        <dbReference type="ARBA" id="ARBA00001936"/>
    </source>
</evidence>
<dbReference type="InterPro" id="IPR015884">
    <property type="entry name" value="Malic_enzyme_CS"/>
</dbReference>
<dbReference type="InterPro" id="IPR045213">
    <property type="entry name" value="Malic_NAD-bd_bact_type"/>
</dbReference>
<dbReference type="AlphaFoldDB" id="E4TI03"/>
<dbReference type="Pfam" id="PF03949">
    <property type="entry name" value="Malic_M"/>
    <property type="match status" value="1"/>
</dbReference>
<keyword evidence="7" id="KW-0511">Multifunctional enzyme</keyword>
<dbReference type="eggNOG" id="COG0280">
    <property type="taxonomic scope" value="Bacteria"/>
</dbReference>
<dbReference type="PANTHER" id="PTHR43237:SF4">
    <property type="entry name" value="NADP-DEPENDENT MALIC ENZYME"/>
    <property type="match status" value="1"/>
</dbReference>
<reference evidence="13 14" key="2">
    <citation type="journal article" date="2011" name="Stand. Genomic Sci.">
        <title>Complete genome sequence of Calditerrivibrio nitroreducens type strain (Yu37-1).</title>
        <authorList>
            <person name="Pitluck S."/>
            <person name="Sikorski J."/>
            <person name="Zeytun A."/>
            <person name="Lapidus A."/>
            <person name="Nolan M."/>
            <person name="Lucas S."/>
            <person name="Hammon N."/>
            <person name="Deshpande S."/>
            <person name="Cheng J.F."/>
            <person name="Tapia R."/>
            <person name="Han C."/>
            <person name="Goodwin L."/>
            <person name="Liolios K."/>
            <person name="Pagani I."/>
            <person name="Ivanova N."/>
            <person name="Mavromatis K."/>
            <person name="Pati A."/>
            <person name="Chen A."/>
            <person name="Palaniappan K."/>
            <person name="Hauser L."/>
            <person name="Chang Y.J."/>
            <person name="Jeffries C.D."/>
            <person name="Detter J.C."/>
            <person name="Brambilla E."/>
            <person name="Djao O.D."/>
            <person name="Rohde M."/>
            <person name="Spring S."/>
            <person name="Goker M."/>
            <person name="Woyke T."/>
            <person name="Bristow J."/>
            <person name="Eisen J.A."/>
            <person name="Markowitz V."/>
            <person name="Hugenholtz P."/>
            <person name="Kyrpides N.C."/>
            <person name="Klenk H.P."/>
            <person name="Land M."/>
        </authorList>
    </citation>
    <scope>NUCLEOTIDE SEQUENCE [LARGE SCALE GENOMIC DNA]</scope>
    <source>
        <strain evidence="14">DSM 19672 / NBRC 101217 / Yu37-1</strain>
    </source>
</reference>
<organism evidence="13 14">
    <name type="scientific">Calditerrivibrio nitroreducens (strain DSM 19672 / NBRC 101217 / Yu37-1)</name>
    <dbReference type="NCBI Taxonomy" id="768670"/>
    <lineage>
        <taxon>Bacteria</taxon>
        <taxon>Pseudomonadati</taxon>
        <taxon>Deferribacterota</taxon>
        <taxon>Deferribacteres</taxon>
        <taxon>Deferribacterales</taxon>
        <taxon>Calditerrivibrionaceae</taxon>
    </lineage>
</organism>
<comment type="similarity">
    <text evidence="3">In the N-terminal section; belongs to the malic enzymes family.</text>
</comment>
<accession>E4TI03</accession>
<dbReference type="Gene3D" id="3.40.50.720">
    <property type="entry name" value="NAD(P)-binding Rossmann-like Domain"/>
    <property type="match status" value="1"/>
</dbReference>
<evidence type="ECO:0000313" key="14">
    <source>
        <dbReference type="Proteomes" id="UP000007039"/>
    </source>
</evidence>
<proteinExistence type="inferred from homology"/>
<keyword evidence="10" id="KW-0521">NADP</keyword>
<dbReference type="SUPFAM" id="SSF53223">
    <property type="entry name" value="Aminoacid dehydrogenase-like, N-terminal domain"/>
    <property type="match status" value="1"/>
</dbReference>
<protein>
    <submittedName>
        <fullName evidence="13">Allosteric NADP-dependent malic enzyme</fullName>
        <ecNumber evidence="13">1.1.1.40</ecNumber>
    </submittedName>
</protein>
<evidence type="ECO:0000256" key="2">
    <source>
        <dbReference type="ARBA" id="ARBA00001946"/>
    </source>
</evidence>
<dbReference type="HOGENOM" id="CLU_012366_0_0_0"/>
<gene>
    <name evidence="13" type="ordered locus">Calni_1022</name>
</gene>
<dbReference type="InterPro" id="IPR051674">
    <property type="entry name" value="Malate_Decarboxylase"/>
</dbReference>
<dbReference type="Pfam" id="PF00390">
    <property type="entry name" value="malic"/>
    <property type="match status" value="1"/>
</dbReference>
<feature type="binding site" evidence="9">
    <location>
        <position position="139"/>
    </location>
    <ligand>
        <name>a divalent metal cation</name>
        <dbReference type="ChEBI" id="CHEBI:60240"/>
    </ligand>
</feature>
<keyword evidence="6 13" id="KW-0560">Oxidoreductase</keyword>
<dbReference type="Proteomes" id="UP000007039">
    <property type="component" value="Chromosome"/>
</dbReference>
<dbReference type="InterPro" id="IPR036291">
    <property type="entry name" value="NAD(P)-bd_dom_sf"/>
</dbReference>
<feature type="binding site" evidence="10">
    <location>
        <begin position="79"/>
        <end position="86"/>
    </location>
    <ligand>
        <name>NADP(+)</name>
        <dbReference type="ChEBI" id="CHEBI:58349"/>
    </ligand>
</feature>
<dbReference type="InterPro" id="IPR046346">
    <property type="entry name" value="Aminoacid_DH-like_N_sf"/>
</dbReference>
<evidence type="ECO:0000259" key="11">
    <source>
        <dbReference type="SMART" id="SM00919"/>
    </source>
</evidence>
<dbReference type="GO" id="GO:0006108">
    <property type="term" value="P:malate metabolic process"/>
    <property type="evidence" value="ECO:0007669"/>
    <property type="project" value="InterPro"/>
</dbReference>
<dbReference type="InterPro" id="IPR042113">
    <property type="entry name" value="P_AcTrfase_dom1"/>
</dbReference>
<dbReference type="InterPro" id="IPR042112">
    <property type="entry name" value="P_AcTrfase_dom2"/>
</dbReference>
<sequence>MGVKQKVTKEEALLYHSSGRKGKIEVVPTKPTLTQKDLSLAYSPGVAHPCLEIEQNPELAYEYTAKGNLVAVVSNGTAVLGLGDIGALAGKPVMEGKGVLFKRFADVDVFDIELNSKNPDDIIKACELLEPTFGGINLEDIKAPDCFYIEEELKKRLKIPVFHDDQHGTAIIATAALINALEIINKKIDQVKVVINGAGASAIATGNLIIKAGVKRENIILCDTKGVIYKGRVEGMNKYKEAFAVETDKRTLEEAMDGADVFLGLSVKGAVTKNMVKLMARDPIIMAMANPDPEITPEEVYEVRGDAIVATGRSDYPNQVNNVLGFPFIFRGALDVRATQINEEMKLAAVYALANLAKQDVPESVCRAYGVKKLEFGRDYLIPKPFDPRALTTVAPAVAKAAIDSGVARVIITDWEKYKDQLEARLSVAREFTRQIIQRARFTPKKIVFPEGEYEKIIKAAAKIVEEGFGTPILLGDKDTILKIAEKANVNLDGIEIVCPGSSPNLDKYAQQLFKMRQRKGVTEVEAYRLLTKITNYYGALMILNGEADCLVTGYSRDYGNSVRPLLETIPFEKDYKTVSGSYFMIFKDRLLLCADTTVNLNPTAEQLAQIALQSADTVEKFDIKPKIAMLNFTNFGSVKCERVKVIQDAIKLVKAKRPDIIIDGDMQADTATYAPIAEEAFPFSEIKGDANILIFPNLESGNIAYKLLYRVGSGTAIGPILQGFKKSVHVLQRGSDVHEIVYLAAYAVVDASIKQNI</sequence>
<dbReference type="eggNOG" id="COG0281">
    <property type="taxonomic scope" value="Bacteria"/>
</dbReference>
<feature type="binding site" evidence="9">
    <location>
        <position position="140"/>
    </location>
    <ligand>
        <name>a divalent metal cation</name>
        <dbReference type="ChEBI" id="CHEBI:60240"/>
    </ligand>
</feature>
<dbReference type="SMART" id="SM01274">
    <property type="entry name" value="malic"/>
    <property type="match status" value="1"/>
</dbReference>
<dbReference type="SMART" id="SM00919">
    <property type="entry name" value="Malic_M"/>
    <property type="match status" value="1"/>
</dbReference>
<evidence type="ECO:0000256" key="10">
    <source>
        <dbReference type="PIRSR" id="PIRSR036684-3"/>
    </source>
</evidence>
<evidence type="ECO:0000256" key="7">
    <source>
        <dbReference type="ARBA" id="ARBA00023268"/>
    </source>
</evidence>
<dbReference type="FunFam" id="3.40.50.720:FF:000095">
    <property type="entry name" value="NADP-dependent malic enzyme"/>
    <property type="match status" value="1"/>
</dbReference>
<feature type="binding site" evidence="10">
    <location>
        <position position="165"/>
    </location>
    <ligand>
        <name>a divalent metal cation</name>
        <dbReference type="ChEBI" id="CHEBI:60240"/>
    </ligand>
</feature>
<feature type="domain" description="Malic enzyme NAD-binding" evidence="11">
    <location>
        <begin position="166"/>
        <end position="403"/>
    </location>
</feature>
<evidence type="ECO:0000256" key="8">
    <source>
        <dbReference type="PIRSR" id="PIRSR036684-1"/>
    </source>
</evidence>
<dbReference type="CDD" id="cd05311">
    <property type="entry name" value="NAD_bind_2_malic_enz"/>
    <property type="match status" value="1"/>
</dbReference>
<dbReference type="InterPro" id="IPR012302">
    <property type="entry name" value="Malic_NAD-bd"/>
</dbReference>
<dbReference type="GO" id="GO:0016746">
    <property type="term" value="F:acyltransferase activity"/>
    <property type="evidence" value="ECO:0007669"/>
    <property type="project" value="InterPro"/>
</dbReference>
<dbReference type="Pfam" id="PF01515">
    <property type="entry name" value="PTA_PTB"/>
    <property type="match status" value="1"/>
</dbReference>
<comment type="cofactor">
    <cofactor evidence="1">
        <name>Mn(2+)</name>
        <dbReference type="ChEBI" id="CHEBI:29035"/>
    </cofactor>
</comment>
<keyword evidence="5 9" id="KW-0479">Metal-binding</keyword>
<dbReference type="InterPro" id="IPR012188">
    <property type="entry name" value="ME_PTA"/>
</dbReference>
<dbReference type="EMBL" id="CP002347">
    <property type="protein sequence ID" value="ADR18933.1"/>
    <property type="molecule type" value="Genomic_DNA"/>
</dbReference>